<dbReference type="InterPro" id="IPR009045">
    <property type="entry name" value="Zn_M74/Hedgehog-like"/>
</dbReference>
<proteinExistence type="inferred from homology"/>
<dbReference type="PANTHER" id="PTHR47053:SF1">
    <property type="entry name" value="MUREIN DD-ENDOPEPTIDASE MEPH-RELATED"/>
    <property type="match status" value="1"/>
</dbReference>
<feature type="domain" description="NlpC/P60" evidence="7">
    <location>
        <begin position="301"/>
        <end position="425"/>
    </location>
</feature>
<dbReference type="Gene3D" id="6.10.250.3150">
    <property type="match status" value="1"/>
</dbReference>
<feature type="coiled-coil region" evidence="5">
    <location>
        <begin position="167"/>
        <end position="237"/>
    </location>
</feature>
<dbReference type="InterPro" id="IPR038765">
    <property type="entry name" value="Papain-like_cys_pep_sf"/>
</dbReference>
<dbReference type="SUPFAM" id="SSF55166">
    <property type="entry name" value="Hedgehog/DD-peptidase"/>
    <property type="match status" value="1"/>
</dbReference>
<keyword evidence="4" id="KW-0788">Thiol protease</keyword>
<evidence type="ECO:0000259" key="7">
    <source>
        <dbReference type="PROSITE" id="PS51935"/>
    </source>
</evidence>
<comment type="caution">
    <text evidence="8">The sequence shown here is derived from an EMBL/GenBank/DDBJ whole genome shotgun (WGS) entry which is preliminary data.</text>
</comment>
<protein>
    <submittedName>
        <fullName evidence="8">D-alanyl-D-alanine carboxypeptidase family protein</fullName>
    </submittedName>
</protein>
<dbReference type="PROSITE" id="PS51935">
    <property type="entry name" value="NLPC_P60"/>
    <property type="match status" value="1"/>
</dbReference>
<keyword evidence="9" id="KW-1185">Reference proteome</keyword>
<dbReference type="SUPFAM" id="SSF54001">
    <property type="entry name" value="Cysteine proteinases"/>
    <property type="match status" value="1"/>
</dbReference>
<keyword evidence="3" id="KW-0378">Hydrolase</keyword>
<dbReference type="RefSeq" id="WP_311346708.1">
    <property type="nucleotide sequence ID" value="NZ_JAVREI010000017.1"/>
</dbReference>
<dbReference type="Gene3D" id="3.90.1720.10">
    <property type="entry name" value="endopeptidase domain like (from Nostoc punctiforme)"/>
    <property type="match status" value="1"/>
</dbReference>
<dbReference type="Pfam" id="PF00877">
    <property type="entry name" value="NLPC_P60"/>
    <property type="match status" value="1"/>
</dbReference>
<accession>A0ABU2KCJ1</accession>
<dbReference type="EMBL" id="JAVREI010000017">
    <property type="protein sequence ID" value="MDT0277908.1"/>
    <property type="molecule type" value="Genomic_DNA"/>
</dbReference>
<comment type="similarity">
    <text evidence="1">Belongs to the peptidase C40 family.</text>
</comment>
<name>A0ABU2KCJ1_9ACTN</name>
<gene>
    <name evidence="8" type="ORF">RM425_18565</name>
</gene>
<keyword evidence="2" id="KW-0645">Protease</keyword>
<keyword evidence="6" id="KW-0732">Signal</keyword>
<feature type="chain" id="PRO_5045136692" evidence="6">
    <location>
        <begin position="41"/>
        <end position="587"/>
    </location>
</feature>
<keyword evidence="5" id="KW-0175">Coiled coil</keyword>
<feature type="coiled-coil region" evidence="5">
    <location>
        <begin position="61"/>
        <end position="109"/>
    </location>
</feature>
<dbReference type="PANTHER" id="PTHR47053">
    <property type="entry name" value="MUREIN DD-ENDOPEPTIDASE MEPH-RELATED"/>
    <property type="match status" value="1"/>
</dbReference>
<evidence type="ECO:0000256" key="2">
    <source>
        <dbReference type="ARBA" id="ARBA00022670"/>
    </source>
</evidence>
<evidence type="ECO:0000256" key="3">
    <source>
        <dbReference type="ARBA" id="ARBA00022801"/>
    </source>
</evidence>
<dbReference type="Gene3D" id="3.30.1380.10">
    <property type="match status" value="1"/>
</dbReference>
<dbReference type="InterPro" id="IPR051202">
    <property type="entry name" value="Peptidase_C40"/>
</dbReference>
<evidence type="ECO:0000313" key="8">
    <source>
        <dbReference type="EMBL" id="MDT0277908.1"/>
    </source>
</evidence>
<evidence type="ECO:0000256" key="6">
    <source>
        <dbReference type="SAM" id="SignalP"/>
    </source>
</evidence>
<dbReference type="InterPro" id="IPR003709">
    <property type="entry name" value="VanY-like_core_dom"/>
</dbReference>
<reference evidence="9" key="1">
    <citation type="submission" date="2023-07" db="EMBL/GenBank/DDBJ databases">
        <title>30 novel species of actinomycetes from the DSMZ collection.</title>
        <authorList>
            <person name="Nouioui I."/>
        </authorList>
    </citation>
    <scope>NUCLEOTIDE SEQUENCE [LARGE SCALE GENOMIC DNA]</scope>
    <source>
        <strain evidence="9">DSM 46792</strain>
    </source>
</reference>
<evidence type="ECO:0000256" key="1">
    <source>
        <dbReference type="ARBA" id="ARBA00007074"/>
    </source>
</evidence>
<feature type="signal peptide" evidence="6">
    <location>
        <begin position="1"/>
        <end position="40"/>
    </location>
</feature>
<keyword evidence="8" id="KW-0121">Carboxypeptidase</keyword>
<dbReference type="InterPro" id="IPR000064">
    <property type="entry name" value="NLP_P60_dom"/>
</dbReference>
<dbReference type="Pfam" id="PF02557">
    <property type="entry name" value="VanY"/>
    <property type="match status" value="1"/>
</dbReference>
<organism evidence="8 9">
    <name type="scientific">Blastococcus goldschmidtiae</name>
    <dbReference type="NCBI Taxonomy" id="3075546"/>
    <lineage>
        <taxon>Bacteria</taxon>
        <taxon>Bacillati</taxon>
        <taxon>Actinomycetota</taxon>
        <taxon>Actinomycetes</taxon>
        <taxon>Geodermatophilales</taxon>
        <taxon>Geodermatophilaceae</taxon>
        <taxon>Blastococcus</taxon>
    </lineage>
</organism>
<evidence type="ECO:0000256" key="5">
    <source>
        <dbReference type="SAM" id="Coils"/>
    </source>
</evidence>
<evidence type="ECO:0000256" key="4">
    <source>
        <dbReference type="ARBA" id="ARBA00022807"/>
    </source>
</evidence>
<sequence length="587" mass="60002">MSPRSPWRSRRPGAPRLARGRPARLLVPLAVLALVGTATAASAAPSDQPGGTSGVLDSRALDELQQRASEVQRGLQEQQGEVVAAREALAAAQDAVADAEAVLGDAEGELVGHQRLVARYASAVYRDGGALTPLTLLLSGGGPGDVVSALSFLDVVDRHAAAVIGAAEEQRRAAVAQQQEAAAALEQARVRADEVGVRVAELEAAASAVTDELDAALGAVDRQLAQLQREQVEVNDRTAASWRGYLDQLTTAGIVRPPSAELGDPAARLPERLVPVGAAGGGAQRGAAQLPGRPASLLVLPAETLAAVTAAMEALGLPYAPGTAGPESWDCGSLVQSVYGRAGIALPGSQAELFAVTAPVAAADVLPGDLVFLGTPEAGLGHVGIALDPRTMLAADARAGAVVVRTLPSGQVLGVGRPSLGRRAPVPAPGPTGGALRVECGNAVYPPTYGGARQWGGYPNGLIPPSAMCPLGAAGHSLRCDAAAAYRAMSAAYAAAFGRPPCITDSYRTYAGQVKLYGEKPALAAVPGTSNHGWGLAVDLCGGIETFGTPQYGWMVTNAGRFGFLHPTWADPGNGREEPWHWEYAGS</sequence>
<dbReference type="Proteomes" id="UP001183222">
    <property type="component" value="Unassembled WGS sequence"/>
</dbReference>
<dbReference type="CDD" id="cd14814">
    <property type="entry name" value="Peptidase_M15"/>
    <property type="match status" value="1"/>
</dbReference>
<evidence type="ECO:0000313" key="9">
    <source>
        <dbReference type="Proteomes" id="UP001183222"/>
    </source>
</evidence>
<dbReference type="GO" id="GO:0004180">
    <property type="term" value="F:carboxypeptidase activity"/>
    <property type="evidence" value="ECO:0007669"/>
    <property type="project" value="UniProtKB-KW"/>
</dbReference>